<keyword evidence="3" id="KW-1185">Reference proteome</keyword>
<proteinExistence type="predicted"/>
<feature type="compositionally biased region" description="Polar residues" evidence="1">
    <location>
        <begin position="8"/>
        <end position="18"/>
    </location>
</feature>
<feature type="compositionally biased region" description="Basic and acidic residues" evidence="1">
    <location>
        <begin position="19"/>
        <end position="30"/>
    </location>
</feature>
<dbReference type="Proteomes" id="UP001177023">
    <property type="component" value="Unassembled WGS sequence"/>
</dbReference>
<gene>
    <name evidence="2" type="ORF">MSPICULIGERA_LOCUS18657</name>
</gene>
<feature type="compositionally biased region" description="Low complexity" evidence="1">
    <location>
        <begin position="78"/>
        <end position="90"/>
    </location>
</feature>
<name>A0AA36G5T4_9BILA</name>
<feature type="region of interest" description="Disordered" evidence="1">
    <location>
        <begin position="111"/>
        <end position="137"/>
    </location>
</feature>
<organism evidence="2 3">
    <name type="scientific">Mesorhabditis spiculigera</name>
    <dbReference type="NCBI Taxonomy" id="96644"/>
    <lineage>
        <taxon>Eukaryota</taxon>
        <taxon>Metazoa</taxon>
        <taxon>Ecdysozoa</taxon>
        <taxon>Nematoda</taxon>
        <taxon>Chromadorea</taxon>
        <taxon>Rhabditida</taxon>
        <taxon>Rhabditina</taxon>
        <taxon>Rhabditomorpha</taxon>
        <taxon>Rhabditoidea</taxon>
        <taxon>Rhabditidae</taxon>
        <taxon>Mesorhabditinae</taxon>
        <taxon>Mesorhabditis</taxon>
    </lineage>
</organism>
<protein>
    <submittedName>
        <fullName evidence="2">Uncharacterized protein</fullName>
    </submittedName>
</protein>
<feature type="region of interest" description="Disordered" evidence="1">
    <location>
        <begin position="166"/>
        <end position="217"/>
    </location>
</feature>
<feature type="compositionally biased region" description="Polar residues" evidence="1">
    <location>
        <begin position="180"/>
        <end position="192"/>
    </location>
</feature>
<evidence type="ECO:0000313" key="3">
    <source>
        <dbReference type="Proteomes" id="UP001177023"/>
    </source>
</evidence>
<sequence length="498" mass="53586">MASKKIIKTQTNLGGSSRTIEHQDPKKSIEDLFTNRFVKKPNKPQLPAAFYQQPTNRGRGSAGHSPVGSSDDGFKSNSQLTLSPQSSTSPGVGQPQYMHQRMGSAPELVNSLYSAPSSSSHIPQPGIPRPMHKPSFSMSEVSHEIPSYHSRSLSTDATHHQMEPRLGAACSPFGGPPQAPATSWRSDPQISESEPPPRRTTSTWPQGRHGIQADASASSSMRGRGYAQLFCAIYYVKGQNYFARTSTVANTQFVAGNIAYPNLALAMRNCITSDADCTHVRCCTVTAPASCVIGMIGTVAVLEGENEQCIYYAKQSGICASASAAAIQLPASAAATTSTVDSEKPTTYPTLKRIPRFLRGSNINVWRAGLADTVPTPMYCNGNTWWYGANDPGCDGSLELYVNPNGAQLVGANRNITLWTRLGWVANLTNSCGANQTIFQYQGNPGFQYLREGVSPDDGYDSRTAIFATWSSSSTCVDQTVKNQCLKSNVESTAPRCG</sequence>
<dbReference type="EMBL" id="CATQJA010002659">
    <property type="protein sequence ID" value="CAJ0580459.1"/>
    <property type="molecule type" value="Genomic_DNA"/>
</dbReference>
<feature type="non-terminal residue" evidence="2">
    <location>
        <position position="498"/>
    </location>
</feature>
<feature type="compositionally biased region" description="Polar residues" evidence="1">
    <location>
        <begin position="111"/>
        <end position="122"/>
    </location>
</feature>
<feature type="region of interest" description="Disordered" evidence="1">
    <location>
        <begin position="1"/>
        <end position="98"/>
    </location>
</feature>
<reference evidence="2" key="1">
    <citation type="submission" date="2023-06" db="EMBL/GenBank/DDBJ databases">
        <authorList>
            <person name="Delattre M."/>
        </authorList>
    </citation>
    <scope>NUCLEOTIDE SEQUENCE</scope>
    <source>
        <strain evidence="2">AF72</strain>
    </source>
</reference>
<comment type="caution">
    <text evidence="2">The sequence shown here is derived from an EMBL/GenBank/DDBJ whole genome shotgun (WGS) entry which is preliminary data.</text>
</comment>
<evidence type="ECO:0000313" key="2">
    <source>
        <dbReference type="EMBL" id="CAJ0580459.1"/>
    </source>
</evidence>
<dbReference type="AlphaFoldDB" id="A0AA36G5T4"/>
<accession>A0AA36G5T4</accession>
<evidence type="ECO:0000256" key="1">
    <source>
        <dbReference type="SAM" id="MobiDB-lite"/>
    </source>
</evidence>